<evidence type="ECO:0000313" key="2">
    <source>
        <dbReference type="EMBL" id="SDE64383.1"/>
    </source>
</evidence>
<name>A0A1G7EKZ7_RHOCA</name>
<dbReference type="InterPro" id="IPR036390">
    <property type="entry name" value="WH_DNA-bd_sf"/>
</dbReference>
<dbReference type="RefSeq" id="WP_074552904.1">
    <property type="nucleotide sequence ID" value="NZ_CP119563.1"/>
</dbReference>
<evidence type="ECO:0000313" key="3">
    <source>
        <dbReference type="Proteomes" id="UP000183812"/>
    </source>
</evidence>
<organism evidence="2 3">
    <name type="scientific">Rhodobacter capsulatus</name>
    <name type="common">Rhodopseudomonas capsulata</name>
    <dbReference type="NCBI Taxonomy" id="1061"/>
    <lineage>
        <taxon>Bacteria</taxon>
        <taxon>Pseudomonadati</taxon>
        <taxon>Pseudomonadota</taxon>
        <taxon>Alphaproteobacteria</taxon>
        <taxon>Rhodobacterales</taxon>
        <taxon>Rhodobacter group</taxon>
        <taxon>Rhodobacter</taxon>
    </lineage>
</organism>
<feature type="domain" description="Transcriptional regulator HTH-type FeoC" evidence="1">
    <location>
        <begin position="3"/>
        <end position="61"/>
    </location>
</feature>
<accession>A0A1G7EKZ7</accession>
<dbReference type="Pfam" id="PF09012">
    <property type="entry name" value="FeoC"/>
    <property type="match status" value="1"/>
</dbReference>
<dbReference type="AlphaFoldDB" id="A0A1G7EKZ7"/>
<dbReference type="OrthoDB" id="467062at2"/>
<dbReference type="Proteomes" id="UP000183812">
    <property type="component" value="Unassembled WGS sequence"/>
</dbReference>
<proteinExistence type="predicted"/>
<sequence>MALQDIQDYVARVGRASLRDLSLHFGSSPEAMRDMAGRLVRKGRLVLAVEEAACCGCKSKQGCASAEYYCLPQTSDAA</sequence>
<dbReference type="EMBL" id="FNAY01000002">
    <property type="protein sequence ID" value="SDE64383.1"/>
    <property type="molecule type" value="Genomic_DNA"/>
</dbReference>
<dbReference type="InterPro" id="IPR015102">
    <property type="entry name" value="Tscrpt_reg_HTH_FeoC"/>
</dbReference>
<dbReference type="SUPFAM" id="SSF46785">
    <property type="entry name" value="Winged helix' DNA-binding domain"/>
    <property type="match status" value="1"/>
</dbReference>
<protein>
    <submittedName>
        <fullName evidence="2">FeoC like transcriptional regulator</fullName>
    </submittedName>
</protein>
<reference evidence="2 3" key="1">
    <citation type="submission" date="2016-10" db="EMBL/GenBank/DDBJ databases">
        <authorList>
            <person name="de Groot N.N."/>
        </authorList>
    </citation>
    <scope>NUCLEOTIDE SEQUENCE [LARGE SCALE GENOMIC DNA]</scope>
    <source>
        <strain evidence="3">DSM 938 / 37b4</strain>
    </source>
</reference>
<dbReference type="InterPro" id="IPR036388">
    <property type="entry name" value="WH-like_DNA-bd_sf"/>
</dbReference>
<evidence type="ECO:0000259" key="1">
    <source>
        <dbReference type="Pfam" id="PF09012"/>
    </source>
</evidence>
<gene>
    <name evidence="2" type="ORF">SAMN04244550_00813</name>
</gene>
<dbReference type="Gene3D" id="1.10.10.10">
    <property type="entry name" value="Winged helix-like DNA-binding domain superfamily/Winged helix DNA-binding domain"/>
    <property type="match status" value="1"/>
</dbReference>